<dbReference type="InterPro" id="IPR027417">
    <property type="entry name" value="P-loop_NTPase"/>
</dbReference>
<comment type="caution">
    <text evidence="2">The sequence shown here is derived from an EMBL/GenBank/DDBJ whole genome shotgun (WGS) entry which is preliminary data.</text>
</comment>
<evidence type="ECO:0008006" key="4">
    <source>
        <dbReference type="Google" id="ProtNLM"/>
    </source>
</evidence>
<protein>
    <recommendedName>
        <fullName evidence="4">Sulfotransferase family protein</fullName>
    </recommendedName>
</protein>
<dbReference type="AlphaFoldDB" id="A0A3N2R660"/>
<reference evidence="2 3" key="1">
    <citation type="submission" date="2018-10" db="EMBL/GenBank/DDBJ databases">
        <title>Histidinibacterium lentulum gen. nov., sp. nov., a marine bacterium from the culture broth of Picochlorum sp. 122.</title>
        <authorList>
            <person name="Wang G."/>
        </authorList>
    </citation>
    <scope>NUCLEOTIDE SEQUENCE [LARGE SCALE GENOMIC DNA]</scope>
    <source>
        <strain evidence="2 3">B17</strain>
    </source>
</reference>
<feature type="region of interest" description="Disordered" evidence="1">
    <location>
        <begin position="1"/>
        <end position="24"/>
    </location>
</feature>
<dbReference type="Proteomes" id="UP000268016">
    <property type="component" value="Unassembled WGS sequence"/>
</dbReference>
<dbReference type="Gene3D" id="3.40.50.300">
    <property type="entry name" value="P-loop containing nucleotide triphosphate hydrolases"/>
    <property type="match status" value="1"/>
</dbReference>
<sequence length="333" mass="37457">MGKAQPGPNPALPDERADMSPVSSIASRSRVTSITLLADLEGIDQIITPRPDSAAVWLHRRGGPALPSDKGLEVQMRRPIVFLHLPKTGGQTIHHAVASTFAPEERSPIRVMSEVGPEGPFPSGYLFHSGHLDWRRLNEVGGDPFVFTVLRDPRERLGSFYFYMRATLERRAQDLGREALTSHQAAMLGPAETFFFPEDDAARRRIRQTWVNVTSNFFAFRSLSRAPRHLDISRGDLLAQALANAGAMTAIYRFGDFEPLEDDMEHLTGQRLRIAEKRSNTGPLDARVSRWQALLDLFEDDRNRRRLEEFVEVDQDLMERLAFRQSTLSGSGP</sequence>
<gene>
    <name evidence="2" type="ORF">EAT49_06700</name>
</gene>
<dbReference type="EMBL" id="RDRB01000003">
    <property type="protein sequence ID" value="ROU02982.1"/>
    <property type="molecule type" value="Genomic_DNA"/>
</dbReference>
<name>A0A3N2R660_9RHOB</name>
<proteinExistence type="predicted"/>
<organism evidence="2 3">
    <name type="scientific">Histidinibacterium lentulum</name>
    <dbReference type="NCBI Taxonomy" id="2480588"/>
    <lineage>
        <taxon>Bacteria</taxon>
        <taxon>Pseudomonadati</taxon>
        <taxon>Pseudomonadota</taxon>
        <taxon>Alphaproteobacteria</taxon>
        <taxon>Rhodobacterales</taxon>
        <taxon>Paracoccaceae</taxon>
        <taxon>Histidinibacterium</taxon>
    </lineage>
</organism>
<keyword evidence="3" id="KW-1185">Reference proteome</keyword>
<accession>A0A3N2R660</accession>
<evidence type="ECO:0000313" key="3">
    <source>
        <dbReference type="Proteomes" id="UP000268016"/>
    </source>
</evidence>
<evidence type="ECO:0000256" key="1">
    <source>
        <dbReference type="SAM" id="MobiDB-lite"/>
    </source>
</evidence>
<dbReference type="OrthoDB" id="1407035at2"/>
<evidence type="ECO:0000313" key="2">
    <source>
        <dbReference type="EMBL" id="ROU02982.1"/>
    </source>
</evidence>
<dbReference type="SUPFAM" id="SSF52540">
    <property type="entry name" value="P-loop containing nucleoside triphosphate hydrolases"/>
    <property type="match status" value="1"/>
</dbReference>